<sequence length="193" mass="21485">MDKGLVQVYTGESKGKTTAALGQALRAIGHGFQVCFIQFLKGSAYTGELFAAQRLYPNLVVRQYGISCPRSAQIRQGEDKCRGCGECFPSKADNDEEYNELARLAYRAAEEAICSGEFDIVILDEINQAVYLNYISVEEVLALLNKKPDFVEVILTGRNAHPQVIARADLVTEMTLRKHPFQKGISSRRGIEY</sequence>
<dbReference type="PANTHER" id="PTHR46638:SF1">
    <property type="entry name" value="CORRINOID ADENOSYLTRANSFERASE"/>
    <property type="match status" value="1"/>
</dbReference>
<gene>
    <name evidence="1" type="ORF">XD66_0547</name>
</gene>
<comment type="caution">
    <text evidence="1">The sequence shown here is derived from an EMBL/GenBank/DDBJ whole genome shotgun (WGS) entry which is preliminary data.</text>
</comment>
<evidence type="ECO:0000313" key="2">
    <source>
        <dbReference type="Proteomes" id="UP000053326"/>
    </source>
</evidence>
<dbReference type="SUPFAM" id="SSF52540">
    <property type="entry name" value="P-loop containing nucleoside triphosphate hydrolases"/>
    <property type="match status" value="1"/>
</dbReference>
<organism evidence="1 2">
    <name type="scientific">Thermacetogenium phaeum</name>
    <dbReference type="NCBI Taxonomy" id="85874"/>
    <lineage>
        <taxon>Bacteria</taxon>
        <taxon>Bacillati</taxon>
        <taxon>Bacillota</taxon>
        <taxon>Clostridia</taxon>
        <taxon>Thermoanaerobacterales</taxon>
        <taxon>Thermoanaerobacteraceae</taxon>
        <taxon>Thermacetogenium</taxon>
    </lineage>
</organism>
<dbReference type="InterPro" id="IPR027417">
    <property type="entry name" value="P-loop_NTPase"/>
</dbReference>
<dbReference type="CDD" id="cd00561">
    <property type="entry name" value="CobA_ACA"/>
    <property type="match status" value="1"/>
</dbReference>
<reference evidence="2" key="1">
    <citation type="journal article" date="2015" name="MBio">
        <title>Genome-Resolved Metagenomic Analysis Reveals Roles for Candidate Phyla and Other Microbial Community Members in Biogeochemical Transformations in Oil Reservoirs.</title>
        <authorList>
            <person name="Hu P."/>
            <person name="Tom L."/>
            <person name="Singh A."/>
            <person name="Thomas B.C."/>
            <person name="Baker B.J."/>
            <person name="Piceno Y.M."/>
            <person name="Andersen G.L."/>
            <person name="Banfield J.F."/>
        </authorList>
    </citation>
    <scope>NUCLEOTIDE SEQUENCE [LARGE SCALE GENOMIC DNA]</scope>
</reference>
<dbReference type="GO" id="GO:0005524">
    <property type="term" value="F:ATP binding"/>
    <property type="evidence" value="ECO:0007669"/>
    <property type="project" value="InterPro"/>
</dbReference>
<evidence type="ECO:0000313" key="1">
    <source>
        <dbReference type="EMBL" id="KUK36753.1"/>
    </source>
</evidence>
<dbReference type="Pfam" id="PF02572">
    <property type="entry name" value="CobA_CobO_BtuR"/>
    <property type="match status" value="1"/>
</dbReference>
<protein>
    <submittedName>
        <fullName evidence="1">Cob(I)yrinic acid a,c-diamide adenosyltransferase CobO</fullName>
    </submittedName>
</protein>
<dbReference type="EMBL" id="LGFO01000047">
    <property type="protein sequence ID" value="KUK36753.1"/>
    <property type="molecule type" value="Genomic_DNA"/>
</dbReference>
<dbReference type="AlphaFoldDB" id="A0A101FGR3"/>
<dbReference type="PIRSF" id="PIRSF015617">
    <property type="entry name" value="Adensltrnsf_CobA"/>
    <property type="match status" value="1"/>
</dbReference>
<dbReference type="GO" id="GO:0008817">
    <property type="term" value="F:corrinoid adenosyltransferase activity"/>
    <property type="evidence" value="ECO:0007669"/>
    <property type="project" value="InterPro"/>
</dbReference>
<keyword evidence="1" id="KW-0808">Transferase</keyword>
<dbReference type="Proteomes" id="UP000053326">
    <property type="component" value="Unassembled WGS sequence"/>
</dbReference>
<name>A0A101FGR3_9THEO</name>
<dbReference type="GO" id="GO:0009236">
    <property type="term" value="P:cobalamin biosynthetic process"/>
    <property type="evidence" value="ECO:0007669"/>
    <property type="project" value="InterPro"/>
</dbReference>
<proteinExistence type="predicted"/>
<dbReference type="PANTHER" id="PTHR46638">
    <property type="entry name" value="CORRINOID ADENOSYLTRANSFERASE"/>
    <property type="match status" value="1"/>
</dbReference>
<dbReference type="Gene3D" id="3.40.50.300">
    <property type="entry name" value="P-loop containing nucleotide triphosphate hydrolases"/>
    <property type="match status" value="1"/>
</dbReference>
<dbReference type="InterPro" id="IPR003724">
    <property type="entry name" value="CblAdoTrfase_CobA"/>
</dbReference>
<accession>A0A101FGR3</accession>